<gene>
    <name evidence="1" type="ORF">ACFP1K_41240</name>
</gene>
<dbReference type="Proteomes" id="UP001596137">
    <property type="component" value="Unassembled WGS sequence"/>
</dbReference>
<sequence length="178" mass="19290">LYGTEVVKPAVRPNTSFSVDVRAGRIGRDLVFTANRERRFHAEGGVNLDGAVVARRVDLTGAVLQSSDRDGIALDVGSVTADEFALVPDIAPRGQVVLAGAHCVTLNDNPELWEATGGLDLEDFRYDSMKVPIGIKDDAAVEQRIRLLRRAMGGYRPGPYDQLAEMLRTSGNEEHAST</sequence>
<name>A0ABW1NWK9_9ACTN</name>
<reference evidence="2" key="1">
    <citation type="journal article" date="2019" name="Int. J. Syst. Evol. Microbiol.">
        <title>The Global Catalogue of Microorganisms (GCM) 10K type strain sequencing project: providing services to taxonomists for standard genome sequencing and annotation.</title>
        <authorList>
            <consortium name="The Broad Institute Genomics Platform"/>
            <consortium name="The Broad Institute Genome Sequencing Center for Infectious Disease"/>
            <person name="Wu L."/>
            <person name="Ma J."/>
        </authorList>
    </citation>
    <scope>NUCLEOTIDE SEQUENCE [LARGE SCALE GENOMIC DNA]</scope>
    <source>
        <strain evidence="2">JCM 30346</strain>
    </source>
</reference>
<feature type="non-terminal residue" evidence="1">
    <location>
        <position position="1"/>
    </location>
</feature>
<comment type="caution">
    <text evidence="1">The sequence shown here is derived from an EMBL/GenBank/DDBJ whole genome shotgun (WGS) entry which is preliminary data.</text>
</comment>
<evidence type="ECO:0000313" key="2">
    <source>
        <dbReference type="Proteomes" id="UP001596137"/>
    </source>
</evidence>
<proteinExistence type="predicted"/>
<feature type="non-terminal residue" evidence="1">
    <location>
        <position position="178"/>
    </location>
</feature>
<organism evidence="1 2">
    <name type="scientific">Sphaerisporangium aureirubrum</name>
    <dbReference type="NCBI Taxonomy" id="1544736"/>
    <lineage>
        <taxon>Bacteria</taxon>
        <taxon>Bacillati</taxon>
        <taxon>Actinomycetota</taxon>
        <taxon>Actinomycetes</taxon>
        <taxon>Streptosporangiales</taxon>
        <taxon>Streptosporangiaceae</taxon>
        <taxon>Sphaerisporangium</taxon>
    </lineage>
</organism>
<evidence type="ECO:0000313" key="1">
    <source>
        <dbReference type="EMBL" id="MFC6087631.1"/>
    </source>
</evidence>
<protein>
    <submittedName>
        <fullName evidence="1">Uncharacterized protein</fullName>
    </submittedName>
</protein>
<accession>A0ABW1NWK9</accession>
<keyword evidence="2" id="KW-1185">Reference proteome</keyword>
<dbReference type="EMBL" id="JBHSRF010000225">
    <property type="protein sequence ID" value="MFC6087631.1"/>
    <property type="molecule type" value="Genomic_DNA"/>
</dbReference>